<protein>
    <submittedName>
        <fullName evidence="2">Uncharacterized protein</fullName>
    </submittedName>
</protein>
<evidence type="ECO:0000256" key="1">
    <source>
        <dbReference type="SAM" id="MobiDB-lite"/>
    </source>
</evidence>
<name>A0A0B7NJK7_9FUNG</name>
<organism evidence="2 3">
    <name type="scientific">Parasitella parasitica</name>
    <dbReference type="NCBI Taxonomy" id="35722"/>
    <lineage>
        <taxon>Eukaryota</taxon>
        <taxon>Fungi</taxon>
        <taxon>Fungi incertae sedis</taxon>
        <taxon>Mucoromycota</taxon>
        <taxon>Mucoromycotina</taxon>
        <taxon>Mucoromycetes</taxon>
        <taxon>Mucorales</taxon>
        <taxon>Mucorineae</taxon>
        <taxon>Mucoraceae</taxon>
        <taxon>Parasitella</taxon>
    </lineage>
</organism>
<gene>
    <name evidence="2" type="primary">PARPA_09934.1 scaffold 39144</name>
</gene>
<dbReference type="Proteomes" id="UP000054107">
    <property type="component" value="Unassembled WGS sequence"/>
</dbReference>
<sequence>MEILKLNLLLGQEEIFPRFKDADKCYQGRGTATSSIKSSLDNRFVANEEADHTQEQENTAKGTAESQSSEFKRSAKIAFEEIDSDAAKDSKEVPREYLKAKIRVSIQTIAS</sequence>
<feature type="compositionally biased region" description="Polar residues" evidence="1">
    <location>
        <begin position="56"/>
        <end position="69"/>
    </location>
</feature>
<dbReference type="EMBL" id="LN732614">
    <property type="protein sequence ID" value="CEP15694.1"/>
    <property type="molecule type" value="Genomic_DNA"/>
</dbReference>
<feature type="region of interest" description="Disordered" evidence="1">
    <location>
        <begin position="43"/>
        <end position="71"/>
    </location>
</feature>
<evidence type="ECO:0000313" key="2">
    <source>
        <dbReference type="EMBL" id="CEP15694.1"/>
    </source>
</evidence>
<proteinExistence type="predicted"/>
<keyword evidence="3" id="KW-1185">Reference proteome</keyword>
<reference evidence="2 3" key="1">
    <citation type="submission" date="2014-09" db="EMBL/GenBank/DDBJ databases">
        <authorList>
            <person name="Ellenberger Sabrina"/>
        </authorList>
    </citation>
    <scope>NUCLEOTIDE SEQUENCE [LARGE SCALE GENOMIC DNA]</scope>
    <source>
        <strain evidence="2 3">CBS 412.66</strain>
    </source>
</reference>
<dbReference type="AlphaFoldDB" id="A0A0B7NJK7"/>
<accession>A0A0B7NJK7</accession>
<evidence type="ECO:0000313" key="3">
    <source>
        <dbReference type="Proteomes" id="UP000054107"/>
    </source>
</evidence>